<feature type="domain" description="Cadherin N-terminal" evidence="3">
    <location>
        <begin position="31"/>
        <end position="62"/>
    </location>
</feature>
<dbReference type="Ensembl" id="ENSLCAT00010057488.1">
    <property type="protein sequence ID" value="ENSLCAP00010055976.1"/>
    <property type="gene ID" value="ENSLCAG00010026113.1"/>
</dbReference>
<dbReference type="Pfam" id="PF08266">
    <property type="entry name" value="Cadherin_2"/>
    <property type="match status" value="1"/>
</dbReference>
<feature type="signal peptide" evidence="2">
    <location>
        <begin position="1"/>
        <end position="30"/>
    </location>
</feature>
<dbReference type="Ensembl" id="ENSLCAT00010019169.1">
    <property type="protein sequence ID" value="ENSLCAP00010018765.1"/>
    <property type="gene ID" value="ENSLCAG00010008866.1"/>
</dbReference>
<dbReference type="GeneTree" id="ENSGT00940000166867"/>
<evidence type="ECO:0000256" key="2">
    <source>
        <dbReference type="SAM" id="SignalP"/>
    </source>
</evidence>
<proteinExistence type="predicted"/>
<feature type="chain" id="PRO_5044613957" description="Cadherin N-terminal domain-containing protein" evidence="2">
    <location>
        <begin position="31"/>
        <end position="69"/>
    </location>
</feature>
<keyword evidence="2" id="KW-0732">Signal</keyword>
<reference evidence="4" key="2">
    <citation type="submission" date="2025-05" db="UniProtKB">
        <authorList>
            <consortium name="Ensembl"/>
        </authorList>
    </citation>
    <scope>IDENTIFICATION</scope>
</reference>
<accession>A0A4W6FYC0</accession>
<dbReference type="InterPro" id="IPR013164">
    <property type="entry name" value="Cadherin_N"/>
</dbReference>
<reference evidence="5" key="1">
    <citation type="submission" date="2015-09" db="EMBL/GenBank/DDBJ databases">
        <authorList>
            <person name="Sai Rama Sridatta P."/>
        </authorList>
    </citation>
    <scope>NUCLEOTIDE SEQUENCE [LARGE SCALE GENOMIC DNA]</scope>
</reference>
<evidence type="ECO:0000313" key="4">
    <source>
        <dbReference type="Ensembl" id="ENSLCAP00010055976.1"/>
    </source>
</evidence>
<evidence type="ECO:0000259" key="3">
    <source>
        <dbReference type="Pfam" id="PF08266"/>
    </source>
</evidence>
<evidence type="ECO:0000313" key="5">
    <source>
        <dbReference type="Proteomes" id="UP000314980"/>
    </source>
</evidence>
<organism evidence="4 5">
    <name type="scientific">Lates calcarifer</name>
    <name type="common">Barramundi</name>
    <name type="synonym">Holocentrus calcarifer</name>
    <dbReference type="NCBI Taxonomy" id="8187"/>
    <lineage>
        <taxon>Eukaryota</taxon>
        <taxon>Metazoa</taxon>
        <taxon>Chordata</taxon>
        <taxon>Craniata</taxon>
        <taxon>Vertebrata</taxon>
        <taxon>Euteleostomi</taxon>
        <taxon>Actinopterygii</taxon>
        <taxon>Neopterygii</taxon>
        <taxon>Teleostei</taxon>
        <taxon>Neoteleostei</taxon>
        <taxon>Acanthomorphata</taxon>
        <taxon>Carangaria</taxon>
        <taxon>Carangaria incertae sedis</taxon>
        <taxon>Centropomidae</taxon>
        <taxon>Lates</taxon>
    </lineage>
</organism>
<dbReference type="Gene3D" id="2.60.40.60">
    <property type="entry name" value="Cadherins"/>
    <property type="match status" value="1"/>
</dbReference>
<protein>
    <recommendedName>
        <fullName evidence="3">Cadherin N-terminal domain-containing protein</fullName>
    </recommendedName>
</protein>
<keyword evidence="1" id="KW-0325">Glycoprotein</keyword>
<keyword evidence="5" id="KW-1185">Reference proteome</keyword>
<evidence type="ECO:0000256" key="1">
    <source>
        <dbReference type="ARBA" id="ARBA00023180"/>
    </source>
</evidence>
<name>A0A4W6FYC0_LATCA</name>
<sequence length="69" mass="7567">MACIRKIAHRGRWQTLVVILCLCRLSSVSGQARYSIPEEQAEGSFVGNIARDLGLDVARLISGKPTQIL</sequence>
<dbReference type="AlphaFoldDB" id="A0A4W6FYC0"/>
<dbReference type="Proteomes" id="UP000314980">
    <property type="component" value="Unassembled WGS sequence"/>
</dbReference>